<keyword evidence="2 5" id="KW-0812">Transmembrane</keyword>
<feature type="transmembrane region" description="Helical" evidence="5">
    <location>
        <begin position="42"/>
        <end position="60"/>
    </location>
</feature>
<accession>A0A5C8NRP7</accession>
<sequence>MMHIVAIILQIILGLGFIMFGVMKFTSEDMVKGFEHFGLPQWLRVLTGILELLGAAGLIIGIWVPTLAFLAGIGLAIIMFFAALAHIRAKDPISTAVMPTLLLVLSVVVAVLN</sequence>
<evidence type="ECO:0000256" key="3">
    <source>
        <dbReference type="ARBA" id="ARBA00022989"/>
    </source>
</evidence>
<organism evidence="6 7">
    <name type="scientific">Cerasibacillus terrae</name>
    <dbReference type="NCBI Taxonomy" id="2498845"/>
    <lineage>
        <taxon>Bacteria</taxon>
        <taxon>Bacillati</taxon>
        <taxon>Bacillota</taxon>
        <taxon>Bacilli</taxon>
        <taxon>Bacillales</taxon>
        <taxon>Bacillaceae</taxon>
        <taxon>Cerasibacillus</taxon>
    </lineage>
</organism>
<dbReference type="EMBL" id="VDUW01000005">
    <property type="protein sequence ID" value="TXL64371.1"/>
    <property type="molecule type" value="Genomic_DNA"/>
</dbReference>
<feature type="transmembrane region" description="Helical" evidence="5">
    <location>
        <begin position="67"/>
        <end position="87"/>
    </location>
</feature>
<comment type="caution">
    <text evidence="6">The sequence shown here is derived from an EMBL/GenBank/DDBJ whole genome shotgun (WGS) entry which is preliminary data.</text>
</comment>
<proteinExistence type="predicted"/>
<keyword evidence="7" id="KW-1185">Reference proteome</keyword>
<name>A0A5C8NRP7_9BACI</name>
<feature type="transmembrane region" description="Helical" evidence="5">
    <location>
        <begin position="5"/>
        <end position="22"/>
    </location>
</feature>
<gene>
    <name evidence="6" type="ORF">FHP05_08565</name>
</gene>
<evidence type="ECO:0000256" key="5">
    <source>
        <dbReference type="SAM" id="Phobius"/>
    </source>
</evidence>
<evidence type="ECO:0000313" key="6">
    <source>
        <dbReference type="EMBL" id="TXL64371.1"/>
    </source>
</evidence>
<keyword evidence="4 5" id="KW-0472">Membrane</keyword>
<protein>
    <submittedName>
        <fullName evidence="6">DoxX family protein</fullName>
    </submittedName>
</protein>
<comment type="subcellular location">
    <subcellularLocation>
        <location evidence="1">Membrane</location>
        <topology evidence="1">Multi-pass membrane protein</topology>
    </subcellularLocation>
</comment>
<evidence type="ECO:0000313" key="7">
    <source>
        <dbReference type="Proteomes" id="UP000321574"/>
    </source>
</evidence>
<evidence type="ECO:0000256" key="4">
    <source>
        <dbReference type="ARBA" id="ARBA00023136"/>
    </source>
</evidence>
<evidence type="ECO:0000256" key="2">
    <source>
        <dbReference type="ARBA" id="ARBA00022692"/>
    </source>
</evidence>
<dbReference type="AlphaFoldDB" id="A0A5C8NRP7"/>
<keyword evidence="3 5" id="KW-1133">Transmembrane helix</keyword>
<dbReference type="InterPro" id="IPR032808">
    <property type="entry name" value="DoxX"/>
</dbReference>
<dbReference type="Pfam" id="PF13564">
    <property type="entry name" value="DoxX_2"/>
    <property type="match status" value="1"/>
</dbReference>
<reference evidence="6 7" key="1">
    <citation type="submission" date="2019-06" db="EMBL/GenBank/DDBJ databases">
        <title>Cerasibacillus sp. nov., isolated from maize field.</title>
        <authorList>
            <person name="Lin S.-Y."/>
            <person name="Tsai C.-F."/>
            <person name="Young C.-C."/>
        </authorList>
    </citation>
    <scope>NUCLEOTIDE SEQUENCE [LARGE SCALE GENOMIC DNA]</scope>
    <source>
        <strain evidence="6 7">CC-CFT480</strain>
    </source>
</reference>
<feature type="transmembrane region" description="Helical" evidence="5">
    <location>
        <begin position="93"/>
        <end position="112"/>
    </location>
</feature>
<evidence type="ECO:0000256" key="1">
    <source>
        <dbReference type="ARBA" id="ARBA00004141"/>
    </source>
</evidence>
<dbReference type="GO" id="GO:0016020">
    <property type="term" value="C:membrane"/>
    <property type="evidence" value="ECO:0007669"/>
    <property type="project" value="UniProtKB-SubCell"/>
</dbReference>
<dbReference type="Proteomes" id="UP000321574">
    <property type="component" value="Unassembled WGS sequence"/>
</dbReference>